<evidence type="ECO:0000313" key="2">
    <source>
        <dbReference type="EMBL" id="OGG03826.1"/>
    </source>
</evidence>
<reference evidence="2 3" key="1">
    <citation type="journal article" date="2016" name="Nat. Commun.">
        <title>Thousands of microbial genomes shed light on interconnected biogeochemical processes in an aquifer system.</title>
        <authorList>
            <person name="Anantharaman K."/>
            <person name="Brown C.T."/>
            <person name="Hug L.A."/>
            <person name="Sharon I."/>
            <person name="Castelle C.J."/>
            <person name="Probst A.J."/>
            <person name="Thomas B.C."/>
            <person name="Singh A."/>
            <person name="Wilkins M.J."/>
            <person name="Karaoz U."/>
            <person name="Brodie E.L."/>
            <person name="Williams K.H."/>
            <person name="Hubbard S.S."/>
            <person name="Banfield J.F."/>
        </authorList>
    </citation>
    <scope>NUCLEOTIDE SEQUENCE [LARGE SCALE GENOMIC DNA]</scope>
</reference>
<proteinExistence type="predicted"/>
<evidence type="ECO:0000256" key="1">
    <source>
        <dbReference type="SAM" id="MobiDB-lite"/>
    </source>
</evidence>
<accession>A0A1F5YUQ3</accession>
<feature type="region of interest" description="Disordered" evidence="1">
    <location>
        <begin position="92"/>
        <end position="125"/>
    </location>
</feature>
<dbReference type="EMBL" id="MFJA01000012">
    <property type="protein sequence ID" value="OGG03826.1"/>
    <property type="molecule type" value="Genomic_DNA"/>
</dbReference>
<sequence>MGKDPQKISDILTGFNPLEDKYISREFQAYGYYLAEVLNDMKHKSLYIKLAKVIARPLLEKALEFCADAKTSRKGALFMWKLKELGVWKKEKKKKPAFVKTSAGKESPASAGSRKRRENVKDIPF</sequence>
<name>A0A1F5YUQ3_9BACT</name>
<dbReference type="AlphaFoldDB" id="A0A1F5YUQ3"/>
<gene>
    <name evidence="2" type="ORF">A2W14_04765</name>
</gene>
<evidence type="ECO:0000313" key="3">
    <source>
        <dbReference type="Proteomes" id="UP000176665"/>
    </source>
</evidence>
<organism evidence="2 3">
    <name type="scientific">Candidatus Gottesmanbacteria bacterium RBG_16_37_8</name>
    <dbReference type="NCBI Taxonomy" id="1798371"/>
    <lineage>
        <taxon>Bacteria</taxon>
        <taxon>Candidatus Gottesmaniibacteriota</taxon>
    </lineage>
</organism>
<dbReference type="STRING" id="1798371.A2W14_04765"/>
<comment type="caution">
    <text evidence="2">The sequence shown here is derived from an EMBL/GenBank/DDBJ whole genome shotgun (WGS) entry which is preliminary data.</text>
</comment>
<dbReference type="Proteomes" id="UP000176665">
    <property type="component" value="Unassembled WGS sequence"/>
</dbReference>
<protein>
    <submittedName>
        <fullName evidence="2">Uncharacterized protein</fullName>
    </submittedName>
</protein>